<dbReference type="AlphaFoldDB" id="A0A1G6Z6T6"/>
<keyword evidence="3" id="KW-0255">Endonuclease</keyword>
<dbReference type="Proteomes" id="UP000199034">
    <property type="component" value="Unassembled WGS sequence"/>
</dbReference>
<dbReference type="OrthoDB" id="3767669at2"/>
<reference evidence="3 4" key="1">
    <citation type="submission" date="2016-10" db="EMBL/GenBank/DDBJ databases">
        <authorList>
            <person name="de Groot N.N."/>
        </authorList>
    </citation>
    <scope>NUCLEOTIDE SEQUENCE [LARGE SCALE GENOMIC DNA]</scope>
    <source>
        <strain evidence="3 4">CGMCC 4.6858</strain>
    </source>
</reference>
<feature type="signal peptide" evidence="2">
    <location>
        <begin position="1"/>
        <end position="28"/>
    </location>
</feature>
<dbReference type="InterPro" id="IPR036691">
    <property type="entry name" value="Endo/exonu/phosph_ase_sf"/>
</dbReference>
<feature type="region of interest" description="Disordered" evidence="1">
    <location>
        <begin position="32"/>
        <end position="57"/>
    </location>
</feature>
<dbReference type="RefSeq" id="WP_090860241.1">
    <property type="nucleotide sequence ID" value="NZ_FMZM01000013.1"/>
</dbReference>
<feature type="compositionally biased region" description="Polar residues" evidence="1">
    <location>
        <begin position="42"/>
        <end position="52"/>
    </location>
</feature>
<dbReference type="Gene3D" id="3.60.10.10">
    <property type="entry name" value="Endonuclease/exonuclease/phosphatase"/>
    <property type="match status" value="1"/>
</dbReference>
<evidence type="ECO:0000256" key="1">
    <source>
        <dbReference type="SAM" id="MobiDB-lite"/>
    </source>
</evidence>
<evidence type="ECO:0000313" key="4">
    <source>
        <dbReference type="Proteomes" id="UP000199034"/>
    </source>
</evidence>
<feature type="chain" id="PRO_5039255230" evidence="2">
    <location>
        <begin position="29"/>
        <end position="451"/>
    </location>
</feature>
<keyword evidence="3" id="KW-0269">Exonuclease</keyword>
<keyword evidence="4" id="KW-1185">Reference proteome</keyword>
<gene>
    <name evidence="3" type="ORF">SAMN05421872_11328</name>
</gene>
<name>A0A1G6Z6T6_9ACTN</name>
<keyword evidence="3" id="KW-0378">Hydrolase</keyword>
<protein>
    <submittedName>
        <fullName evidence="3">Endonuclease/Exonuclease/phosphatase family protein</fullName>
    </submittedName>
</protein>
<evidence type="ECO:0000313" key="3">
    <source>
        <dbReference type="EMBL" id="SDD98241.1"/>
    </source>
</evidence>
<dbReference type="SUPFAM" id="SSF56219">
    <property type="entry name" value="DNase I-like"/>
    <property type="match status" value="1"/>
</dbReference>
<proteinExistence type="predicted"/>
<keyword evidence="3" id="KW-0540">Nuclease</keyword>
<sequence>MSARPTSVRPVRALVAGVVVLLTSTLLAAPAGASDAAERRNTNPTGTRSGSLPNGAGNLKVRLAATADGRIRVGWDRSRAKQFKRYTVLVSPGRQMRTQVKAYRVSRKRSALVVDRAVGATPASGNYSFVKVYGVRRNGSKTASQTKWIQAPITSRCTAAARDQVTIGLFNVRTWAADRNLGPRRNWTHRGPNAIREILRSGAHAIAIQEASGSERLGFGKKPQKKWILDRLNATDPDKGARWVDALSDDAYRPPKGRVPGLVGTRVFYDASKYRKLDAGLARIVDPGFKKDSLIAWARLQSVRGDQAPFVLSSNHLRVGVVGSVKEWRIRARQTRKTIEVLGGLQRRFGGQVFLAGDLNSTNNTKPSNNVHQMLMRAGYYDAYATTRISGSKFPTTQDSKFPLYKTPLRRDYILSLGPVKGSCGYRNQIYRKPSRIASDHFMQVAQMPLA</sequence>
<evidence type="ECO:0000256" key="2">
    <source>
        <dbReference type="SAM" id="SignalP"/>
    </source>
</evidence>
<dbReference type="GO" id="GO:0004527">
    <property type="term" value="F:exonuclease activity"/>
    <property type="evidence" value="ECO:0007669"/>
    <property type="project" value="UniProtKB-KW"/>
</dbReference>
<dbReference type="GO" id="GO:0004519">
    <property type="term" value="F:endonuclease activity"/>
    <property type="evidence" value="ECO:0007669"/>
    <property type="project" value="UniProtKB-KW"/>
</dbReference>
<organism evidence="3 4">
    <name type="scientific">Nocardioides lianchengensis</name>
    <dbReference type="NCBI Taxonomy" id="1045774"/>
    <lineage>
        <taxon>Bacteria</taxon>
        <taxon>Bacillati</taxon>
        <taxon>Actinomycetota</taxon>
        <taxon>Actinomycetes</taxon>
        <taxon>Propionibacteriales</taxon>
        <taxon>Nocardioidaceae</taxon>
        <taxon>Nocardioides</taxon>
    </lineage>
</organism>
<dbReference type="EMBL" id="FMZM01000013">
    <property type="protein sequence ID" value="SDD98241.1"/>
    <property type="molecule type" value="Genomic_DNA"/>
</dbReference>
<keyword evidence="2" id="KW-0732">Signal</keyword>
<accession>A0A1G6Z6T6</accession>